<dbReference type="Pfam" id="PF07859">
    <property type="entry name" value="Abhydrolase_3"/>
    <property type="match status" value="1"/>
</dbReference>
<evidence type="ECO:0000256" key="1">
    <source>
        <dbReference type="ARBA" id="ARBA00010515"/>
    </source>
</evidence>
<feature type="domain" description="Alpha/beta hydrolase fold-3" evidence="4">
    <location>
        <begin position="129"/>
        <end position="333"/>
    </location>
</feature>
<dbReference type="EMBL" id="JBHRTQ010000007">
    <property type="protein sequence ID" value="MFC3174120.1"/>
    <property type="molecule type" value="Genomic_DNA"/>
</dbReference>
<proteinExistence type="inferred from homology"/>
<dbReference type="PANTHER" id="PTHR48081">
    <property type="entry name" value="AB HYDROLASE SUPERFAMILY PROTEIN C4A8.06C"/>
    <property type="match status" value="1"/>
</dbReference>
<gene>
    <name evidence="5" type="ORF">ACFOD9_07650</name>
</gene>
<feature type="chain" id="PRO_5047184711" evidence="3">
    <location>
        <begin position="24"/>
        <end position="363"/>
    </location>
</feature>
<name>A0ABV7IN49_9SPHN</name>
<dbReference type="PANTHER" id="PTHR48081:SF30">
    <property type="entry name" value="ACETYL-HYDROLASE LIPR-RELATED"/>
    <property type="match status" value="1"/>
</dbReference>
<protein>
    <submittedName>
        <fullName evidence="5">Alpha/beta hydrolase</fullName>
    </submittedName>
</protein>
<keyword evidence="3" id="KW-0732">Signal</keyword>
<feature type="signal peptide" evidence="3">
    <location>
        <begin position="1"/>
        <end position="23"/>
    </location>
</feature>
<dbReference type="RefSeq" id="WP_379509491.1">
    <property type="nucleotide sequence ID" value="NZ_JBHRTQ010000007.1"/>
</dbReference>
<accession>A0ABV7IN49</accession>
<keyword evidence="6" id="KW-1185">Reference proteome</keyword>
<organism evidence="5 6">
    <name type="scientific">Novosphingobium bradum</name>
    <dbReference type="NCBI Taxonomy" id="1737444"/>
    <lineage>
        <taxon>Bacteria</taxon>
        <taxon>Pseudomonadati</taxon>
        <taxon>Pseudomonadota</taxon>
        <taxon>Alphaproteobacteria</taxon>
        <taxon>Sphingomonadales</taxon>
        <taxon>Sphingomonadaceae</taxon>
        <taxon>Novosphingobium</taxon>
    </lineage>
</organism>
<evidence type="ECO:0000256" key="3">
    <source>
        <dbReference type="SAM" id="SignalP"/>
    </source>
</evidence>
<dbReference type="GO" id="GO:0016787">
    <property type="term" value="F:hydrolase activity"/>
    <property type="evidence" value="ECO:0007669"/>
    <property type="project" value="UniProtKB-KW"/>
</dbReference>
<evidence type="ECO:0000313" key="5">
    <source>
        <dbReference type="EMBL" id="MFC3174120.1"/>
    </source>
</evidence>
<evidence type="ECO:0000256" key="2">
    <source>
        <dbReference type="ARBA" id="ARBA00022801"/>
    </source>
</evidence>
<evidence type="ECO:0000313" key="6">
    <source>
        <dbReference type="Proteomes" id="UP001595604"/>
    </source>
</evidence>
<keyword evidence="2 5" id="KW-0378">Hydrolase</keyword>
<sequence>MRAILKTLLLIGCIAPPASLAFAQSTVPVIDGNATVRLPSVPIPFSELATPEAKAAYLRLMEENRVAATKPARTIADQRAIEDAKLIPMKERQMQALAVSIDPQVIAGVQTDVITPKAGIAPRNRNRVLINLHGGGFTTGARFGGQVESIPVAWAGRIKVVTVDYRMAPEHRFPAASEDVVAVYRELLKTYRAENIGIFGCSAGGMLTGQTLAWFQTHGVPRPGAAGIFGSGSQIRGSGDSNYVAAPLMGWPMPPLPPGLNATQYMPYFRGANPNDPVLSPIEHPEILSKFPPTLIVSGTRDIGLSPSLNLHAKLVDAGATAELHVWEAMTHCGFTEPDVPESRQAWKVMAQFFDRYLGTKRK</sequence>
<dbReference type="InterPro" id="IPR050300">
    <property type="entry name" value="GDXG_lipolytic_enzyme"/>
</dbReference>
<dbReference type="SUPFAM" id="SSF53474">
    <property type="entry name" value="alpha/beta-Hydrolases"/>
    <property type="match status" value="1"/>
</dbReference>
<reference evidence="6" key="1">
    <citation type="journal article" date="2019" name="Int. J. Syst. Evol. Microbiol.">
        <title>The Global Catalogue of Microorganisms (GCM) 10K type strain sequencing project: providing services to taxonomists for standard genome sequencing and annotation.</title>
        <authorList>
            <consortium name="The Broad Institute Genomics Platform"/>
            <consortium name="The Broad Institute Genome Sequencing Center for Infectious Disease"/>
            <person name="Wu L."/>
            <person name="Ma J."/>
        </authorList>
    </citation>
    <scope>NUCLEOTIDE SEQUENCE [LARGE SCALE GENOMIC DNA]</scope>
    <source>
        <strain evidence="6">KCTC 42984</strain>
    </source>
</reference>
<dbReference type="InterPro" id="IPR013094">
    <property type="entry name" value="AB_hydrolase_3"/>
</dbReference>
<comment type="similarity">
    <text evidence="1">Belongs to the 'GDXG' lipolytic enzyme family.</text>
</comment>
<dbReference type="InterPro" id="IPR029058">
    <property type="entry name" value="AB_hydrolase_fold"/>
</dbReference>
<comment type="caution">
    <text evidence="5">The sequence shown here is derived from an EMBL/GenBank/DDBJ whole genome shotgun (WGS) entry which is preliminary data.</text>
</comment>
<dbReference type="Gene3D" id="3.40.50.1820">
    <property type="entry name" value="alpha/beta hydrolase"/>
    <property type="match status" value="1"/>
</dbReference>
<dbReference type="Proteomes" id="UP001595604">
    <property type="component" value="Unassembled WGS sequence"/>
</dbReference>
<evidence type="ECO:0000259" key="4">
    <source>
        <dbReference type="Pfam" id="PF07859"/>
    </source>
</evidence>